<reference evidence="3 5" key="1">
    <citation type="journal article" date="2008" name="Science">
        <title>The Physcomitrella genome reveals evolutionary insights into the conquest of land by plants.</title>
        <authorList>
            <person name="Rensing S."/>
            <person name="Lang D."/>
            <person name="Zimmer A."/>
            <person name="Terry A."/>
            <person name="Salamov A."/>
            <person name="Shapiro H."/>
            <person name="Nishiyama T."/>
            <person name="Perroud P.-F."/>
            <person name="Lindquist E."/>
            <person name="Kamisugi Y."/>
            <person name="Tanahashi T."/>
            <person name="Sakakibara K."/>
            <person name="Fujita T."/>
            <person name="Oishi K."/>
            <person name="Shin-I T."/>
            <person name="Kuroki Y."/>
            <person name="Toyoda A."/>
            <person name="Suzuki Y."/>
            <person name="Hashimoto A."/>
            <person name="Yamaguchi K."/>
            <person name="Sugano A."/>
            <person name="Kohara Y."/>
            <person name="Fujiyama A."/>
            <person name="Anterola A."/>
            <person name="Aoki S."/>
            <person name="Ashton N."/>
            <person name="Barbazuk W.B."/>
            <person name="Barker E."/>
            <person name="Bennetzen J."/>
            <person name="Bezanilla M."/>
            <person name="Blankenship R."/>
            <person name="Cho S.H."/>
            <person name="Dutcher S."/>
            <person name="Estelle M."/>
            <person name="Fawcett J.A."/>
            <person name="Gundlach H."/>
            <person name="Hanada K."/>
            <person name="Heyl A."/>
            <person name="Hicks K.A."/>
            <person name="Hugh J."/>
            <person name="Lohr M."/>
            <person name="Mayer K."/>
            <person name="Melkozernov A."/>
            <person name="Murata T."/>
            <person name="Nelson D."/>
            <person name="Pils B."/>
            <person name="Prigge M."/>
            <person name="Reiss B."/>
            <person name="Renner T."/>
            <person name="Rombauts S."/>
            <person name="Rushton P."/>
            <person name="Sanderfoot A."/>
            <person name="Schween G."/>
            <person name="Shiu S.-H."/>
            <person name="Stueber K."/>
            <person name="Theodoulou F.L."/>
            <person name="Tu H."/>
            <person name="Van de Peer Y."/>
            <person name="Verrier P.J."/>
            <person name="Waters E."/>
            <person name="Wood A."/>
            <person name="Yang L."/>
            <person name="Cove D."/>
            <person name="Cuming A."/>
            <person name="Hasebe M."/>
            <person name="Lucas S."/>
            <person name="Mishler D.B."/>
            <person name="Reski R."/>
            <person name="Grigoriev I."/>
            <person name="Quatrano R.S."/>
            <person name="Boore J.L."/>
        </authorList>
    </citation>
    <scope>NUCLEOTIDE SEQUENCE [LARGE SCALE GENOMIC DNA]</scope>
    <source>
        <strain evidence="4 5">cv. Gransden 2004</strain>
    </source>
</reference>
<name>A0A2K1J0L7_PHYPA</name>
<feature type="domain" description="HMA" evidence="2">
    <location>
        <begin position="152"/>
        <end position="218"/>
    </location>
</feature>
<protein>
    <recommendedName>
        <fullName evidence="2">HMA domain-containing protein</fullName>
    </recommendedName>
</protein>
<dbReference type="RefSeq" id="XP_024402669.1">
    <property type="nucleotide sequence ID" value="XM_024546901.2"/>
</dbReference>
<accession>A0A2K1J0L7</accession>
<dbReference type="GO" id="GO:0046872">
    <property type="term" value="F:metal ion binding"/>
    <property type="evidence" value="ECO:0007669"/>
    <property type="project" value="UniProtKB-KW"/>
</dbReference>
<dbReference type="EMBL" id="ABEU02000018">
    <property type="protein sequence ID" value="PNR35070.1"/>
    <property type="molecule type" value="Genomic_DNA"/>
</dbReference>
<dbReference type="STRING" id="3218.A0A2K1J0L7"/>
<dbReference type="EnsemblPlants" id="Pp3c18_10720V3.1">
    <property type="protein sequence ID" value="Pp3c18_10720V3.1"/>
    <property type="gene ID" value="Pp3c18_10720"/>
</dbReference>
<dbReference type="KEGG" id="ppp:112295387"/>
<dbReference type="Gramene" id="Pp3c18_10720V3.2">
    <property type="protein sequence ID" value="Pp3c18_10720V3.2"/>
    <property type="gene ID" value="Pp3c18_10720"/>
</dbReference>
<dbReference type="InterPro" id="IPR006121">
    <property type="entry name" value="HMA_dom"/>
</dbReference>
<evidence type="ECO:0000313" key="4">
    <source>
        <dbReference type="EnsemblPlants" id="Pp3c18_10720V3.1"/>
    </source>
</evidence>
<reference evidence="4" key="3">
    <citation type="submission" date="2020-12" db="UniProtKB">
        <authorList>
            <consortium name="EnsemblPlants"/>
        </authorList>
    </citation>
    <scope>IDENTIFICATION</scope>
</reference>
<gene>
    <name evidence="4" type="primary">LOC112295387</name>
    <name evidence="3" type="ORF">PHYPA_022969</name>
</gene>
<dbReference type="Pfam" id="PF00403">
    <property type="entry name" value="HMA"/>
    <property type="match status" value="1"/>
</dbReference>
<keyword evidence="1" id="KW-0479">Metal-binding</keyword>
<dbReference type="OrthoDB" id="689350at2759"/>
<evidence type="ECO:0000313" key="5">
    <source>
        <dbReference type="Proteomes" id="UP000006727"/>
    </source>
</evidence>
<dbReference type="AlphaFoldDB" id="A0A2K1J0L7"/>
<evidence type="ECO:0000259" key="2">
    <source>
        <dbReference type="PROSITE" id="PS50846"/>
    </source>
</evidence>
<dbReference type="Gene3D" id="3.30.70.100">
    <property type="match status" value="1"/>
</dbReference>
<dbReference type="PROSITE" id="PS50846">
    <property type="entry name" value="HMA_2"/>
    <property type="match status" value="1"/>
</dbReference>
<dbReference type="EnsemblPlants" id="Pp3c18_10720V3.2">
    <property type="protein sequence ID" value="Pp3c18_10720V3.2"/>
    <property type="gene ID" value="Pp3c18_10720"/>
</dbReference>
<dbReference type="Gramene" id="Pp3c18_10720V3.1">
    <property type="protein sequence ID" value="Pp3c18_10720V3.1"/>
    <property type="gene ID" value="Pp3c18_10720"/>
</dbReference>
<proteinExistence type="predicted"/>
<dbReference type="FunFam" id="3.30.70.100:FF:000047">
    <property type="entry name" value="Copper-transporting ATPase PAA1, chloroplastic"/>
    <property type="match status" value="1"/>
</dbReference>
<evidence type="ECO:0000313" key="3">
    <source>
        <dbReference type="EMBL" id="PNR35070.1"/>
    </source>
</evidence>
<dbReference type="SUPFAM" id="SSF55008">
    <property type="entry name" value="HMA, heavy metal-associated domain"/>
    <property type="match status" value="1"/>
</dbReference>
<keyword evidence="5" id="KW-1185">Reference proteome</keyword>
<dbReference type="GeneID" id="112295387"/>
<dbReference type="Proteomes" id="UP000006727">
    <property type="component" value="Chromosome 18"/>
</dbReference>
<sequence>MAQSMASPSTVSSATLPLQLSGGEVFSRCGGRGFAAPSPTLKHHGHVVAVANSTASAARGGNWVINQCSQFQQQMGFLASKSTTPINCKRVAGVASISDIFSFVSGGGNKGFGGWGFGGGGGGGGDGSAVPAAGETLFATSDDEALILITEDVIYLQVGGMSCGGCSGKVKRILEAQPQVKEATVDLAAKTAAVQVITDPVDSNEWESIKRQLGESLAEHLTSCGFNSSLREQEGATIASTA</sequence>
<dbReference type="InterPro" id="IPR017969">
    <property type="entry name" value="Heavy-metal-associated_CS"/>
</dbReference>
<dbReference type="InterPro" id="IPR036163">
    <property type="entry name" value="HMA_dom_sf"/>
</dbReference>
<organism evidence="3">
    <name type="scientific">Physcomitrium patens</name>
    <name type="common">Spreading-leaved earth moss</name>
    <name type="synonym">Physcomitrella patens</name>
    <dbReference type="NCBI Taxonomy" id="3218"/>
    <lineage>
        <taxon>Eukaryota</taxon>
        <taxon>Viridiplantae</taxon>
        <taxon>Streptophyta</taxon>
        <taxon>Embryophyta</taxon>
        <taxon>Bryophyta</taxon>
        <taxon>Bryophytina</taxon>
        <taxon>Bryopsida</taxon>
        <taxon>Funariidae</taxon>
        <taxon>Funariales</taxon>
        <taxon>Funariaceae</taxon>
        <taxon>Physcomitrium</taxon>
    </lineage>
</organism>
<evidence type="ECO:0000256" key="1">
    <source>
        <dbReference type="ARBA" id="ARBA00022723"/>
    </source>
</evidence>
<reference evidence="3 5" key="2">
    <citation type="journal article" date="2018" name="Plant J.">
        <title>The Physcomitrella patens chromosome-scale assembly reveals moss genome structure and evolution.</title>
        <authorList>
            <person name="Lang D."/>
            <person name="Ullrich K.K."/>
            <person name="Murat F."/>
            <person name="Fuchs J."/>
            <person name="Jenkins J."/>
            <person name="Haas F.B."/>
            <person name="Piednoel M."/>
            <person name="Gundlach H."/>
            <person name="Van Bel M."/>
            <person name="Meyberg R."/>
            <person name="Vives C."/>
            <person name="Morata J."/>
            <person name="Symeonidi A."/>
            <person name="Hiss M."/>
            <person name="Muchero W."/>
            <person name="Kamisugi Y."/>
            <person name="Saleh O."/>
            <person name="Blanc G."/>
            <person name="Decker E.L."/>
            <person name="van Gessel N."/>
            <person name="Grimwood J."/>
            <person name="Hayes R.D."/>
            <person name="Graham S.W."/>
            <person name="Gunter L.E."/>
            <person name="McDaniel S.F."/>
            <person name="Hoernstein S.N.W."/>
            <person name="Larsson A."/>
            <person name="Li F.W."/>
            <person name="Perroud P.F."/>
            <person name="Phillips J."/>
            <person name="Ranjan P."/>
            <person name="Rokshar D.S."/>
            <person name="Rothfels C.J."/>
            <person name="Schneider L."/>
            <person name="Shu S."/>
            <person name="Stevenson D.W."/>
            <person name="Thummler F."/>
            <person name="Tillich M."/>
            <person name="Villarreal Aguilar J.C."/>
            <person name="Widiez T."/>
            <person name="Wong G.K."/>
            <person name="Wymore A."/>
            <person name="Zhang Y."/>
            <person name="Zimmer A.D."/>
            <person name="Quatrano R.S."/>
            <person name="Mayer K.F.X."/>
            <person name="Goodstein D."/>
            <person name="Casacuberta J.M."/>
            <person name="Vandepoele K."/>
            <person name="Reski R."/>
            <person name="Cuming A.C."/>
            <person name="Tuskan G.A."/>
            <person name="Maumus F."/>
            <person name="Salse J."/>
            <person name="Schmutz J."/>
            <person name="Rensing S.A."/>
        </authorList>
    </citation>
    <scope>NUCLEOTIDE SEQUENCE [LARGE SCALE GENOMIC DNA]</scope>
    <source>
        <strain evidence="4 5">cv. Gransden 2004</strain>
    </source>
</reference>
<dbReference type="PROSITE" id="PS01047">
    <property type="entry name" value="HMA_1"/>
    <property type="match status" value="1"/>
</dbReference>